<name>A0A8H4QHG2_9AGAR</name>
<gene>
    <name evidence="2" type="ORF">D9613_006470</name>
</gene>
<evidence type="ECO:0008006" key="4">
    <source>
        <dbReference type="Google" id="ProtNLM"/>
    </source>
</evidence>
<sequence>MAPSAAVLLAPEVVHEILQWVDNTQALLSCRLVSPIFRDTAAVFAFRSVVVKKSKSLADPGAKLTFEELVKRLDLYRHVRKISFDFRGVQLRTSLSSSGEGETVEHIEEENAATEEVLKEVVLLASFPKMKPGSIMLRTIHFQDCLLRRLASLQVEHHLVINSLYLFGVIPERHNALKTAGLQSLFSQLSAVSIRVYPGMLAKPYFHSWESLWESFAAFSQVLSLLLDSSKNLETITYSGDKDAECVNARWSSWKDLHFPKLKHLRFQVTSSLCHESTTIPSDFLSRHGATLERIEMDHCFMTNETVGTWVGLFSRMQAELDNLVEFTFHPPLGMDRDDDPQCPDHYHGYGWFDSSQQDGMGFSTASWDGMLFDYEEEIEEEMETLQALHATTKERRGRLYHLGANNGISGFQGQGKEDSENSEEEGVEEVEDDERDD</sequence>
<feature type="region of interest" description="Disordered" evidence="1">
    <location>
        <begin position="405"/>
        <end position="438"/>
    </location>
</feature>
<feature type="compositionally biased region" description="Acidic residues" evidence="1">
    <location>
        <begin position="421"/>
        <end position="438"/>
    </location>
</feature>
<dbReference type="AlphaFoldDB" id="A0A8H4QHG2"/>
<accession>A0A8H4QHG2</accession>
<comment type="caution">
    <text evidence="2">The sequence shown here is derived from an EMBL/GenBank/DDBJ whole genome shotgun (WGS) entry which is preliminary data.</text>
</comment>
<evidence type="ECO:0000313" key="3">
    <source>
        <dbReference type="Proteomes" id="UP000521872"/>
    </source>
</evidence>
<dbReference type="EMBL" id="JAACJL010000058">
    <property type="protein sequence ID" value="KAF4611019.1"/>
    <property type="molecule type" value="Genomic_DNA"/>
</dbReference>
<protein>
    <recommendedName>
        <fullName evidence="4">F-box domain-containing protein</fullName>
    </recommendedName>
</protein>
<organism evidence="2 3">
    <name type="scientific">Agrocybe pediades</name>
    <dbReference type="NCBI Taxonomy" id="84607"/>
    <lineage>
        <taxon>Eukaryota</taxon>
        <taxon>Fungi</taxon>
        <taxon>Dikarya</taxon>
        <taxon>Basidiomycota</taxon>
        <taxon>Agaricomycotina</taxon>
        <taxon>Agaricomycetes</taxon>
        <taxon>Agaricomycetidae</taxon>
        <taxon>Agaricales</taxon>
        <taxon>Agaricineae</taxon>
        <taxon>Strophariaceae</taxon>
        <taxon>Agrocybe</taxon>
    </lineage>
</organism>
<proteinExistence type="predicted"/>
<evidence type="ECO:0000313" key="2">
    <source>
        <dbReference type="EMBL" id="KAF4611019.1"/>
    </source>
</evidence>
<keyword evidence="3" id="KW-1185">Reference proteome</keyword>
<dbReference type="Proteomes" id="UP000521872">
    <property type="component" value="Unassembled WGS sequence"/>
</dbReference>
<reference evidence="2 3" key="1">
    <citation type="submission" date="2019-12" db="EMBL/GenBank/DDBJ databases">
        <authorList>
            <person name="Floudas D."/>
            <person name="Bentzer J."/>
            <person name="Ahren D."/>
            <person name="Johansson T."/>
            <person name="Persson P."/>
            <person name="Tunlid A."/>
        </authorList>
    </citation>
    <scope>NUCLEOTIDE SEQUENCE [LARGE SCALE GENOMIC DNA]</scope>
    <source>
        <strain evidence="2 3">CBS 102.39</strain>
    </source>
</reference>
<evidence type="ECO:0000256" key="1">
    <source>
        <dbReference type="SAM" id="MobiDB-lite"/>
    </source>
</evidence>